<organism evidence="1 2">
    <name type="scientific">Thioclava litoralis</name>
    <dbReference type="NCBI Taxonomy" id="3076557"/>
    <lineage>
        <taxon>Bacteria</taxon>
        <taxon>Pseudomonadati</taxon>
        <taxon>Pseudomonadota</taxon>
        <taxon>Alphaproteobacteria</taxon>
        <taxon>Rhodobacterales</taxon>
        <taxon>Paracoccaceae</taxon>
        <taxon>Thioclava</taxon>
    </lineage>
</organism>
<dbReference type="Proteomes" id="UP001623290">
    <property type="component" value="Chromosome"/>
</dbReference>
<name>A0ABZ1DUV3_9RHOB</name>
<dbReference type="RefSeq" id="WP_406720176.1">
    <property type="nucleotide sequence ID" value="NZ_CP135443.1"/>
</dbReference>
<keyword evidence="2" id="KW-1185">Reference proteome</keyword>
<evidence type="ECO:0000313" key="2">
    <source>
        <dbReference type="Proteomes" id="UP001623290"/>
    </source>
</evidence>
<evidence type="ECO:0000313" key="1">
    <source>
        <dbReference type="EMBL" id="WRY32510.1"/>
    </source>
</evidence>
<dbReference type="EMBL" id="CP135443">
    <property type="protein sequence ID" value="WRY32510.1"/>
    <property type="molecule type" value="Genomic_DNA"/>
</dbReference>
<sequence>MSEAVSLIRRDGPWGWDAAQTRYLCCDGLYGEELDRKGDGAVAVDPQVLAFLAVRLAALPFRGIMIDPAPAEIGLVFAPPDGAEKARQLRAGLLEHLLVLPVPEGARLSLRPSAGFSLQNAALLVEMISEVLLDIAPAGAAW</sequence>
<reference evidence="1 2" key="1">
    <citation type="submission" date="2023-09" db="EMBL/GenBank/DDBJ databases">
        <title>Thioclava shenzhenensis sp. nov., a multidrug resistant bacteria-antagonizing species isolated from coastal seawater.</title>
        <authorList>
            <person name="Long M."/>
        </authorList>
    </citation>
    <scope>NUCLEOTIDE SEQUENCE [LARGE SCALE GENOMIC DNA]</scope>
    <source>
        <strain evidence="1 2">FTW29</strain>
    </source>
</reference>
<proteinExistence type="predicted"/>
<protein>
    <submittedName>
        <fullName evidence="1">Uncharacterized protein</fullName>
    </submittedName>
</protein>
<accession>A0ABZ1DUV3</accession>
<gene>
    <name evidence="1" type="ORF">RPE78_07220</name>
</gene>